<dbReference type="InterPro" id="IPR039421">
    <property type="entry name" value="Type_1_exporter"/>
</dbReference>
<evidence type="ECO:0000313" key="9">
    <source>
        <dbReference type="EMBL" id="MCA9377091.1"/>
    </source>
</evidence>
<gene>
    <name evidence="9" type="ORF">KC685_04185</name>
</gene>
<dbReference type="SUPFAM" id="SSF90123">
    <property type="entry name" value="ABC transporter transmembrane region"/>
    <property type="match status" value="1"/>
</dbReference>
<dbReference type="GO" id="GO:0016887">
    <property type="term" value="F:ATP hydrolysis activity"/>
    <property type="evidence" value="ECO:0007669"/>
    <property type="project" value="InterPro"/>
</dbReference>
<dbReference type="GO" id="GO:0005524">
    <property type="term" value="F:ATP binding"/>
    <property type="evidence" value="ECO:0007669"/>
    <property type="project" value="UniProtKB-KW"/>
</dbReference>
<feature type="transmembrane region" description="Helical" evidence="7">
    <location>
        <begin position="32"/>
        <end position="52"/>
    </location>
</feature>
<dbReference type="GO" id="GO:0015421">
    <property type="term" value="F:ABC-type oligopeptide transporter activity"/>
    <property type="evidence" value="ECO:0007669"/>
    <property type="project" value="TreeGrafter"/>
</dbReference>
<evidence type="ECO:0000256" key="3">
    <source>
        <dbReference type="ARBA" id="ARBA00022741"/>
    </source>
</evidence>
<evidence type="ECO:0000256" key="4">
    <source>
        <dbReference type="ARBA" id="ARBA00022840"/>
    </source>
</evidence>
<organism evidence="9 10">
    <name type="scientific">Candidatus Dojkabacteria bacterium</name>
    <dbReference type="NCBI Taxonomy" id="2099670"/>
    <lineage>
        <taxon>Bacteria</taxon>
        <taxon>Candidatus Dojkabacteria</taxon>
    </lineage>
</organism>
<evidence type="ECO:0000256" key="5">
    <source>
        <dbReference type="ARBA" id="ARBA00022989"/>
    </source>
</evidence>
<keyword evidence="3" id="KW-0547">Nucleotide-binding</keyword>
<reference evidence="9" key="1">
    <citation type="submission" date="2020-04" db="EMBL/GenBank/DDBJ databases">
        <authorList>
            <person name="Zhang T."/>
        </authorList>
    </citation>
    <scope>NUCLEOTIDE SEQUENCE</scope>
    <source>
        <strain evidence="9">HKST-UBA17</strain>
    </source>
</reference>
<feature type="domain" description="ABC transporter" evidence="8">
    <location>
        <begin position="358"/>
        <end position="600"/>
    </location>
</feature>
<dbReference type="CDD" id="cd03228">
    <property type="entry name" value="ABCC_MRP_Like"/>
    <property type="match status" value="1"/>
</dbReference>
<keyword evidence="5 7" id="KW-1133">Transmembrane helix</keyword>
<dbReference type="InterPro" id="IPR003439">
    <property type="entry name" value="ABC_transporter-like_ATP-bd"/>
</dbReference>
<evidence type="ECO:0000259" key="8">
    <source>
        <dbReference type="PROSITE" id="PS50893"/>
    </source>
</evidence>
<proteinExistence type="predicted"/>
<sequence>MSKNRKNILRSLTNTIGYVYKNDLKKALIRDFAFVLITALDMTGIAVGGKFIDSTADILLRKIPVNSLYDYFVTDSFRWLAIILAIYIVTKALKNFRQATYERMLRKVDHTARVEMIRKISSENLQEVEQNRFQELTTFVPGYSIGSIFSTYEAFTEVIRQSIRLVSSIIILGSTMGSSVFFLLIIAIPEPLIQFIGERRLRTYRKDKVEHVKYTDYLMNTSMTIPNFPELRVNGIFKTLLKNYRQHDQEFIEGVTKRYDMYYSDQVVMSATGQIFMYIYTIFVLFESIRKKLSIGDFKALFDYTNEVYEASYNLLRQLLVMFDQVSYTTEFFDLIEYKGFGDMDPTGRLLTKGTPLIELQNLDFQYPDEPEVKVLRDVNVTIKPGQKVAFVGGDGSGKSSLVKTLCGLYEIVAGDYVLDGLSVRELKRGELKGKISVAFQNFVRYSFSLQENITISSDRVNLDKRLYQQVKNITGVTEFMKKEKLTDKSILGKEFTGGKDISPGYWQRLAIARMLYRNKGIFIMDEPFTYIDGPSQEKMIKEILKFIGNKKTLIYITQNTDHLDMFDTVYYIHDGRIVESGSYNQLMKKKGKFYKEARANQ</sequence>
<dbReference type="SMART" id="SM00382">
    <property type="entry name" value="AAA"/>
    <property type="match status" value="1"/>
</dbReference>
<dbReference type="InterPro" id="IPR027417">
    <property type="entry name" value="P-loop_NTPase"/>
</dbReference>
<dbReference type="InterPro" id="IPR003593">
    <property type="entry name" value="AAA+_ATPase"/>
</dbReference>
<evidence type="ECO:0000256" key="1">
    <source>
        <dbReference type="ARBA" id="ARBA00004651"/>
    </source>
</evidence>
<keyword evidence="4 9" id="KW-0067">ATP-binding</keyword>
<dbReference type="Proteomes" id="UP000741282">
    <property type="component" value="Unassembled WGS sequence"/>
</dbReference>
<evidence type="ECO:0000256" key="2">
    <source>
        <dbReference type="ARBA" id="ARBA00022692"/>
    </source>
</evidence>
<dbReference type="Gene3D" id="3.40.50.300">
    <property type="entry name" value="P-loop containing nucleotide triphosphate hydrolases"/>
    <property type="match status" value="1"/>
</dbReference>
<feature type="transmembrane region" description="Helical" evidence="7">
    <location>
        <begin position="165"/>
        <end position="188"/>
    </location>
</feature>
<dbReference type="PANTHER" id="PTHR43394:SF1">
    <property type="entry name" value="ATP-BINDING CASSETTE SUB-FAMILY B MEMBER 10, MITOCHONDRIAL"/>
    <property type="match status" value="1"/>
</dbReference>
<feature type="transmembrane region" description="Helical" evidence="7">
    <location>
        <begin position="267"/>
        <end position="286"/>
    </location>
</feature>
<dbReference type="PANTHER" id="PTHR43394">
    <property type="entry name" value="ATP-DEPENDENT PERMEASE MDL1, MITOCHONDRIAL"/>
    <property type="match status" value="1"/>
</dbReference>
<evidence type="ECO:0000256" key="6">
    <source>
        <dbReference type="ARBA" id="ARBA00023136"/>
    </source>
</evidence>
<dbReference type="Gene3D" id="1.20.1560.10">
    <property type="entry name" value="ABC transporter type 1, transmembrane domain"/>
    <property type="match status" value="1"/>
</dbReference>
<dbReference type="AlphaFoldDB" id="A0A955I3C6"/>
<dbReference type="Pfam" id="PF00005">
    <property type="entry name" value="ABC_tran"/>
    <property type="match status" value="1"/>
</dbReference>
<dbReference type="SUPFAM" id="SSF52540">
    <property type="entry name" value="P-loop containing nucleoside triphosphate hydrolases"/>
    <property type="match status" value="1"/>
</dbReference>
<dbReference type="EMBL" id="JAGQLN010000017">
    <property type="protein sequence ID" value="MCA9377091.1"/>
    <property type="molecule type" value="Genomic_DNA"/>
</dbReference>
<dbReference type="InterPro" id="IPR036640">
    <property type="entry name" value="ABC1_TM_sf"/>
</dbReference>
<keyword evidence="2 7" id="KW-0812">Transmembrane</keyword>
<comment type="subcellular location">
    <subcellularLocation>
        <location evidence="1">Cell membrane</location>
        <topology evidence="1">Multi-pass membrane protein</topology>
    </subcellularLocation>
</comment>
<feature type="transmembrane region" description="Helical" evidence="7">
    <location>
        <begin position="77"/>
        <end position="96"/>
    </location>
</feature>
<reference evidence="9" key="2">
    <citation type="journal article" date="2021" name="Microbiome">
        <title>Successional dynamics and alternative stable states in a saline activated sludge microbial community over 9 years.</title>
        <authorList>
            <person name="Wang Y."/>
            <person name="Ye J."/>
            <person name="Ju F."/>
            <person name="Liu L."/>
            <person name="Boyd J.A."/>
            <person name="Deng Y."/>
            <person name="Parks D.H."/>
            <person name="Jiang X."/>
            <person name="Yin X."/>
            <person name="Woodcroft B.J."/>
            <person name="Tyson G.W."/>
            <person name="Hugenholtz P."/>
            <person name="Polz M.F."/>
            <person name="Zhang T."/>
        </authorList>
    </citation>
    <scope>NUCLEOTIDE SEQUENCE</scope>
    <source>
        <strain evidence="9">HKST-UBA17</strain>
    </source>
</reference>
<dbReference type="GO" id="GO:0005886">
    <property type="term" value="C:plasma membrane"/>
    <property type="evidence" value="ECO:0007669"/>
    <property type="project" value="UniProtKB-SubCell"/>
</dbReference>
<dbReference type="PROSITE" id="PS50893">
    <property type="entry name" value="ABC_TRANSPORTER_2"/>
    <property type="match status" value="1"/>
</dbReference>
<accession>A0A955I3C6</accession>
<name>A0A955I3C6_9BACT</name>
<protein>
    <submittedName>
        <fullName evidence="9">ABC transporter ATP-binding protein</fullName>
    </submittedName>
</protein>
<keyword evidence="6 7" id="KW-0472">Membrane</keyword>
<evidence type="ECO:0000313" key="10">
    <source>
        <dbReference type="Proteomes" id="UP000741282"/>
    </source>
</evidence>
<comment type="caution">
    <text evidence="9">The sequence shown here is derived from an EMBL/GenBank/DDBJ whole genome shotgun (WGS) entry which is preliminary data.</text>
</comment>
<evidence type="ECO:0000256" key="7">
    <source>
        <dbReference type="SAM" id="Phobius"/>
    </source>
</evidence>